<name>B8LNY7_PICSI</name>
<evidence type="ECO:0000256" key="1">
    <source>
        <dbReference type="SAM" id="MobiDB-lite"/>
    </source>
</evidence>
<proteinExistence type="evidence at transcript level"/>
<sequence>MASGNSWADQWDSTNNEEYNSNSASDVRREKGNGKMAKVKVVALSGLEKAKIVASVGVQKVKSGTSTGIKWIKNQYQKRTSK</sequence>
<evidence type="ECO:0000313" key="2">
    <source>
        <dbReference type="EMBL" id="ABR17367.1"/>
    </source>
</evidence>
<dbReference type="AlphaFoldDB" id="B8LNY7"/>
<dbReference type="PANTHER" id="PTHR33386:SF5">
    <property type="entry name" value="OS02G0740600 PROTEIN"/>
    <property type="match status" value="1"/>
</dbReference>
<organism evidence="2">
    <name type="scientific">Picea sitchensis</name>
    <name type="common">Sitka spruce</name>
    <name type="synonym">Pinus sitchensis</name>
    <dbReference type="NCBI Taxonomy" id="3332"/>
    <lineage>
        <taxon>Eukaryota</taxon>
        <taxon>Viridiplantae</taxon>
        <taxon>Streptophyta</taxon>
        <taxon>Embryophyta</taxon>
        <taxon>Tracheophyta</taxon>
        <taxon>Spermatophyta</taxon>
        <taxon>Pinopsida</taxon>
        <taxon>Pinidae</taxon>
        <taxon>Conifers I</taxon>
        <taxon>Pinales</taxon>
        <taxon>Pinaceae</taxon>
        <taxon>Picea</taxon>
    </lineage>
</organism>
<reference evidence="2" key="1">
    <citation type="submission" date="2007-06" db="EMBL/GenBank/DDBJ databases">
        <title>Full length cDNA sequences from Sitka Spruce (Picea sitchensis).</title>
        <authorList>
            <person name="Ralph S.G."/>
            <person name="Chun H.E."/>
            <person name="Liao N."/>
            <person name="Ali J."/>
            <person name="Reid K."/>
            <person name="Kolosova N."/>
            <person name="Cooper N."/>
            <person name="Cullis C."/>
            <person name="Jancsik S."/>
            <person name="Moore R."/>
            <person name="Mayo M."/>
            <person name="Wagner S."/>
            <person name="Holt R.A."/>
            <person name="Jones S.J.M."/>
            <person name="Marra M.A."/>
            <person name="Ritland C.E."/>
            <person name="Ritland K."/>
            <person name="Bohlmann J."/>
        </authorList>
    </citation>
    <scope>NUCLEOTIDE SEQUENCE</scope>
    <source>
        <tissue evidence="2">Green portion of the leader tissue</tissue>
    </source>
</reference>
<feature type="compositionally biased region" description="Polar residues" evidence="1">
    <location>
        <begin position="1"/>
        <end position="25"/>
    </location>
</feature>
<dbReference type="EMBL" id="EF677547">
    <property type="protein sequence ID" value="ABR17367.1"/>
    <property type="molecule type" value="mRNA"/>
</dbReference>
<protein>
    <submittedName>
        <fullName evidence="2">Uncharacterized protein</fullName>
    </submittedName>
</protein>
<accession>B8LNY7</accession>
<dbReference type="PANTHER" id="PTHR33386">
    <property type="entry name" value="OS02G0740600 PROTEIN"/>
    <property type="match status" value="1"/>
</dbReference>
<feature type="region of interest" description="Disordered" evidence="1">
    <location>
        <begin position="1"/>
        <end position="35"/>
    </location>
</feature>